<evidence type="ECO:0000313" key="11">
    <source>
        <dbReference type="EMBL" id="KAF2729159.1"/>
    </source>
</evidence>
<evidence type="ECO:0000256" key="1">
    <source>
        <dbReference type="ARBA" id="ARBA00002584"/>
    </source>
</evidence>
<dbReference type="AlphaFoldDB" id="A0A9P4QMC6"/>
<evidence type="ECO:0000313" key="12">
    <source>
        <dbReference type="Proteomes" id="UP000799444"/>
    </source>
</evidence>
<sequence length="166" mass="19268">MSDPNGAPFPSSFDGNEDFYNESIPGKLWRRFREEPLIPLGCGLTVWAIVGASRSMRRGDSKMTNLYFRRRLYAQAFTIAVLCAGNIYWQKDRVRRRDWNKMVKEKEAQDRRERWLKELEVRDEDEKAFQESLAKKAKAKGEQQAAGVAELKEKTKDLNNLSFGSK</sequence>
<dbReference type="Proteomes" id="UP000799444">
    <property type="component" value="Unassembled WGS sequence"/>
</dbReference>
<comment type="caution">
    <text evidence="11">The sequence shown here is derived from an EMBL/GenBank/DDBJ whole genome shotgun (WGS) entry which is preliminary data.</text>
</comment>
<accession>A0A9P4QMC6</accession>
<evidence type="ECO:0000256" key="7">
    <source>
        <dbReference type="ARBA" id="ARBA00023128"/>
    </source>
</evidence>
<organism evidence="11 12">
    <name type="scientific">Polyplosphaeria fusca</name>
    <dbReference type="NCBI Taxonomy" id="682080"/>
    <lineage>
        <taxon>Eukaryota</taxon>
        <taxon>Fungi</taxon>
        <taxon>Dikarya</taxon>
        <taxon>Ascomycota</taxon>
        <taxon>Pezizomycotina</taxon>
        <taxon>Dothideomycetes</taxon>
        <taxon>Pleosporomycetidae</taxon>
        <taxon>Pleosporales</taxon>
        <taxon>Tetraplosphaeriaceae</taxon>
        <taxon>Polyplosphaeria</taxon>
    </lineage>
</organism>
<dbReference type="EMBL" id="ML996254">
    <property type="protein sequence ID" value="KAF2729159.1"/>
    <property type="molecule type" value="Genomic_DNA"/>
</dbReference>
<dbReference type="Gene3D" id="6.10.140.1320">
    <property type="match status" value="1"/>
</dbReference>
<evidence type="ECO:0000256" key="6">
    <source>
        <dbReference type="ARBA" id="ARBA00022989"/>
    </source>
</evidence>
<name>A0A9P4QMC6_9PLEO</name>
<comment type="subcellular location">
    <subcellularLocation>
        <location evidence="2">Mitochondrion membrane</location>
    </subcellularLocation>
</comment>
<dbReference type="GO" id="GO:0031966">
    <property type="term" value="C:mitochondrial membrane"/>
    <property type="evidence" value="ECO:0007669"/>
    <property type="project" value="UniProtKB-SubCell"/>
</dbReference>
<feature type="transmembrane region" description="Helical" evidence="9">
    <location>
        <begin position="72"/>
        <end position="89"/>
    </location>
</feature>
<dbReference type="OrthoDB" id="6604018at2759"/>
<dbReference type="PANTHER" id="PTHR12297">
    <property type="entry name" value="HYPOXIA-INDUCBILE GENE 1 HIG1 -RELATED"/>
    <property type="match status" value="1"/>
</dbReference>
<proteinExistence type="inferred from homology"/>
<keyword evidence="5 9" id="KW-0812">Transmembrane</keyword>
<keyword evidence="6 9" id="KW-1133">Transmembrane helix</keyword>
<comment type="function">
    <text evidence="1">Cytochrome c oxidase subunit which plays a role in assembly of respiratory supercomplexes.</text>
</comment>
<dbReference type="GO" id="GO:0097250">
    <property type="term" value="P:mitochondrial respirasome assembly"/>
    <property type="evidence" value="ECO:0007669"/>
    <property type="project" value="TreeGrafter"/>
</dbReference>
<keyword evidence="8 9" id="KW-0472">Membrane</keyword>
<evidence type="ECO:0000256" key="9">
    <source>
        <dbReference type="SAM" id="Phobius"/>
    </source>
</evidence>
<feature type="domain" description="HIG1" evidence="10">
    <location>
        <begin position="9"/>
        <end position="100"/>
    </location>
</feature>
<protein>
    <submittedName>
        <fullName evidence="11">Altered inheritance of mitochondria protein 31, mitochondrial</fullName>
    </submittedName>
</protein>
<keyword evidence="12" id="KW-1185">Reference proteome</keyword>
<evidence type="ECO:0000256" key="8">
    <source>
        <dbReference type="ARBA" id="ARBA00023136"/>
    </source>
</evidence>
<reference evidence="11" key="1">
    <citation type="journal article" date="2020" name="Stud. Mycol.">
        <title>101 Dothideomycetes genomes: a test case for predicting lifestyles and emergence of pathogens.</title>
        <authorList>
            <person name="Haridas S."/>
            <person name="Albert R."/>
            <person name="Binder M."/>
            <person name="Bloem J."/>
            <person name="Labutti K."/>
            <person name="Salamov A."/>
            <person name="Andreopoulos B."/>
            <person name="Baker S."/>
            <person name="Barry K."/>
            <person name="Bills G."/>
            <person name="Bluhm B."/>
            <person name="Cannon C."/>
            <person name="Castanera R."/>
            <person name="Culley D."/>
            <person name="Daum C."/>
            <person name="Ezra D."/>
            <person name="Gonzalez J."/>
            <person name="Henrissat B."/>
            <person name="Kuo A."/>
            <person name="Liang C."/>
            <person name="Lipzen A."/>
            <person name="Lutzoni F."/>
            <person name="Magnuson J."/>
            <person name="Mondo S."/>
            <person name="Nolan M."/>
            <person name="Ohm R."/>
            <person name="Pangilinan J."/>
            <person name="Park H.-J."/>
            <person name="Ramirez L."/>
            <person name="Alfaro M."/>
            <person name="Sun H."/>
            <person name="Tritt A."/>
            <person name="Yoshinaga Y."/>
            <person name="Zwiers L.-H."/>
            <person name="Turgeon B."/>
            <person name="Goodwin S."/>
            <person name="Spatafora J."/>
            <person name="Crous P."/>
            <person name="Grigoriev I."/>
        </authorList>
    </citation>
    <scope>NUCLEOTIDE SEQUENCE</scope>
    <source>
        <strain evidence="11">CBS 125425</strain>
    </source>
</reference>
<evidence type="ECO:0000256" key="3">
    <source>
        <dbReference type="ARBA" id="ARBA00009366"/>
    </source>
</evidence>
<evidence type="ECO:0000259" key="10">
    <source>
        <dbReference type="PROSITE" id="PS51503"/>
    </source>
</evidence>
<dbReference type="Pfam" id="PF04588">
    <property type="entry name" value="HIG_1_N"/>
    <property type="match status" value="1"/>
</dbReference>
<keyword evidence="7" id="KW-0496">Mitochondrion</keyword>
<evidence type="ECO:0000256" key="2">
    <source>
        <dbReference type="ARBA" id="ARBA00004325"/>
    </source>
</evidence>
<dbReference type="InterPro" id="IPR050355">
    <property type="entry name" value="RCF1"/>
</dbReference>
<comment type="similarity">
    <text evidence="3">Belongs to the RCF1 family.</text>
</comment>
<evidence type="ECO:0000256" key="4">
    <source>
        <dbReference type="ARBA" id="ARBA00011565"/>
    </source>
</evidence>
<dbReference type="PANTHER" id="PTHR12297:SF3">
    <property type="entry name" value="HIG1 DOMAIN FAMILY MEMBER 1A"/>
    <property type="match status" value="1"/>
</dbReference>
<gene>
    <name evidence="11" type="ORF">EJ04DRAFT_77350</name>
</gene>
<evidence type="ECO:0000256" key="5">
    <source>
        <dbReference type="ARBA" id="ARBA00022692"/>
    </source>
</evidence>
<dbReference type="InterPro" id="IPR007667">
    <property type="entry name" value="Hypoxia_induced_domain"/>
</dbReference>
<dbReference type="PROSITE" id="PS51503">
    <property type="entry name" value="HIG1"/>
    <property type="match status" value="1"/>
</dbReference>
<comment type="subunit">
    <text evidence="4">Associates with the respiratory chain complex III/complex IV supercomplex.</text>
</comment>